<keyword evidence="2" id="KW-1185">Reference proteome</keyword>
<reference evidence="2" key="1">
    <citation type="journal article" date="2019" name="Int. J. Syst. Evol. Microbiol.">
        <title>The Global Catalogue of Microorganisms (GCM) 10K type strain sequencing project: providing services to taxonomists for standard genome sequencing and annotation.</title>
        <authorList>
            <consortium name="The Broad Institute Genomics Platform"/>
            <consortium name="The Broad Institute Genome Sequencing Center for Infectious Disease"/>
            <person name="Wu L."/>
            <person name="Ma J."/>
        </authorList>
    </citation>
    <scope>NUCLEOTIDE SEQUENCE [LARGE SCALE GENOMIC DNA]</scope>
    <source>
        <strain evidence="2">CCUG 53270</strain>
    </source>
</reference>
<organism evidence="1 2">
    <name type="scientific">Paenibacillus vulneris</name>
    <dbReference type="NCBI Taxonomy" id="1133364"/>
    <lineage>
        <taxon>Bacteria</taxon>
        <taxon>Bacillati</taxon>
        <taxon>Bacillota</taxon>
        <taxon>Bacilli</taxon>
        <taxon>Bacillales</taxon>
        <taxon>Paenibacillaceae</taxon>
        <taxon>Paenibacillus</taxon>
    </lineage>
</organism>
<evidence type="ECO:0000313" key="2">
    <source>
        <dbReference type="Proteomes" id="UP001597180"/>
    </source>
</evidence>
<dbReference type="Proteomes" id="UP001597180">
    <property type="component" value="Unassembled WGS sequence"/>
</dbReference>
<dbReference type="EMBL" id="JBHTLU010000012">
    <property type="protein sequence ID" value="MFD1219604.1"/>
    <property type="molecule type" value="Genomic_DNA"/>
</dbReference>
<sequence>MSYTAAERSSTFNCDDEMKLWSGSSCQPTVISRLRKAGIEAYKVDPDGMHWYKDIPFSQISFRSKSEKKRVMSDEHKFKLQEARRNKLNG</sequence>
<protein>
    <submittedName>
        <fullName evidence="1">Uncharacterized protein</fullName>
    </submittedName>
</protein>
<proteinExistence type="predicted"/>
<name>A0ABW3UJA5_9BACL</name>
<comment type="caution">
    <text evidence="1">The sequence shown here is derived from an EMBL/GenBank/DDBJ whole genome shotgun (WGS) entry which is preliminary data.</text>
</comment>
<accession>A0ABW3UJA5</accession>
<dbReference type="RefSeq" id="WP_345594942.1">
    <property type="nucleotide sequence ID" value="NZ_BAABJG010000055.1"/>
</dbReference>
<evidence type="ECO:0000313" key="1">
    <source>
        <dbReference type="EMBL" id="MFD1219604.1"/>
    </source>
</evidence>
<gene>
    <name evidence="1" type="ORF">ACFQ4B_05705</name>
</gene>